<evidence type="ECO:0000313" key="4">
    <source>
        <dbReference type="Proteomes" id="UP000799437"/>
    </source>
</evidence>
<proteinExistence type="inferred from homology"/>
<reference evidence="3" key="1">
    <citation type="journal article" date="2020" name="Stud. Mycol.">
        <title>101 Dothideomycetes genomes: a test case for predicting lifestyles and emergence of pathogens.</title>
        <authorList>
            <person name="Haridas S."/>
            <person name="Albert R."/>
            <person name="Binder M."/>
            <person name="Bloem J."/>
            <person name="Labutti K."/>
            <person name="Salamov A."/>
            <person name="Andreopoulos B."/>
            <person name="Baker S."/>
            <person name="Barry K."/>
            <person name="Bills G."/>
            <person name="Bluhm B."/>
            <person name="Cannon C."/>
            <person name="Castanera R."/>
            <person name="Culley D."/>
            <person name="Daum C."/>
            <person name="Ezra D."/>
            <person name="Gonzalez J."/>
            <person name="Henrissat B."/>
            <person name="Kuo A."/>
            <person name="Liang C."/>
            <person name="Lipzen A."/>
            <person name="Lutzoni F."/>
            <person name="Magnuson J."/>
            <person name="Mondo S."/>
            <person name="Nolan M."/>
            <person name="Ohm R."/>
            <person name="Pangilinan J."/>
            <person name="Park H.-J."/>
            <person name="Ramirez L."/>
            <person name="Alfaro M."/>
            <person name="Sun H."/>
            <person name="Tritt A."/>
            <person name="Yoshinaga Y."/>
            <person name="Zwiers L.-H."/>
            <person name="Turgeon B."/>
            <person name="Goodwin S."/>
            <person name="Spatafora J."/>
            <person name="Crous P."/>
            <person name="Grigoriev I."/>
        </authorList>
    </citation>
    <scope>NUCLEOTIDE SEQUENCE</scope>
    <source>
        <strain evidence="3">CBS 121739</strain>
    </source>
</reference>
<evidence type="ECO:0000313" key="3">
    <source>
        <dbReference type="EMBL" id="KAF2759386.1"/>
    </source>
</evidence>
<dbReference type="Gene3D" id="1.10.630.10">
    <property type="entry name" value="Cytochrome P450"/>
    <property type="match status" value="2"/>
</dbReference>
<accession>A0A6A6WC12</accession>
<dbReference type="EMBL" id="ML996570">
    <property type="protein sequence ID" value="KAF2759386.1"/>
    <property type="molecule type" value="Genomic_DNA"/>
</dbReference>
<dbReference type="InterPro" id="IPR050121">
    <property type="entry name" value="Cytochrome_P450_monoxygenase"/>
</dbReference>
<feature type="transmembrane region" description="Helical" evidence="2">
    <location>
        <begin position="12"/>
        <end position="32"/>
    </location>
</feature>
<dbReference type="InterPro" id="IPR001128">
    <property type="entry name" value="Cyt_P450"/>
</dbReference>
<evidence type="ECO:0000256" key="1">
    <source>
        <dbReference type="ARBA" id="ARBA00010617"/>
    </source>
</evidence>
<dbReference type="GO" id="GO:0005506">
    <property type="term" value="F:iron ion binding"/>
    <property type="evidence" value="ECO:0007669"/>
    <property type="project" value="InterPro"/>
</dbReference>
<keyword evidence="4" id="KW-1185">Reference proteome</keyword>
<gene>
    <name evidence="3" type="ORF">EJ05DRAFT_485411</name>
</gene>
<dbReference type="GO" id="GO:0016705">
    <property type="term" value="F:oxidoreductase activity, acting on paired donors, with incorporation or reduction of molecular oxygen"/>
    <property type="evidence" value="ECO:0007669"/>
    <property type="project" value="InterPro"/>
</dbReference>
<dbReference type="GO" id="GO:0020037">
    <property type="term" value="F:heme binding"/>
    <property type="evidence" value="ECO:0007669"/>
    <property type="project" value="InterPro"/>
</dbReference>
<dbReference type="Pfam" id="PF00067">
    <property type="entry name" value="p450"/>
    <property type="match status" value="1"/>
</dbReference>
<sequence length="551" mass="62148">MKPPAFLSQRPLYLVECLTIAAVLWVVGWCIVMPSTKPIRLSLEVLRSDWAKVLSSGVMLYLFDRLLLWPYLRNPLRRLFPTIYTNGILRSTQLLLEEPRGTTPLAWFKQHPTAHALHTHGLIEGSTILPISPDALRDVFSAHAYGHTKPAEWAALDAPFLGWGLILSEGARYRTARGIMLPHLRLESVRGNFAVVRRKAGLLAGAIGRGGVGVGVDRDYMDVTPFALRYVLDVSSASLLCYDWDALVSRWDDADTRLWERTLNVSQGAVRFLSVATYLPVGCMKLLPLRINRARDRRAKALRRICWKILESAKLQNGEGKPLPHQALRQIVQSAGCSVAYPHVPHGWSRDNYRRDHMGDPYLTLAENLCHQETLISEIDNVVAGRDFEHEELERMVYLNAVVEEVLRLHPPLPYTSRATCKPISIVGRTVPTGTAIHMWVGAINRNPQYWGPKADVFDPSRWITIDEHGIERANKHGGASSNYQNMTFLQGPRICAGRDFSKMWIKTALVEILRKFSVSRSREDSGEVKARGWLIVRPVAGPRVKFTPRS</sequence>
<comment type="similarity">
    <text evidence="1">Belongs to the cytochrome P450 family.</text>
</comment>
<dbReference type="GO" id="GO:0004497">
    <property type="term" value="F:monooxygenase activity"/>
    <property type="evidence" value="ECO:0007669"/>
    <property type="project" value="InterPro"/>
</dbReference>
<dbReference type="InterPro" id="IPR036396">
    <property type="entry name" value="Cyt_P450_sf"/>
</dbReference>
<organism evidence="3 4">
    <name type="scientific">Pseudovirgaria hyperparasitica</name>
    <dbReference type="NCBI Taxonomy" id="470096"/>
    <lineage>
        <taxon>Eukaryota</taxon>
        <taxon>Fungi</taxon>
        <taxon>Dikarya</taxon>
        <taxon>Ascomycota</taxon>
        <taxon>Pezizomycotina</taxon>
        <taxon>Dothideomycetes</taxon>
        <taxon>Dothideomycetes incertae sedis</taxon>
        <taxon>Acrospermales</taxon>
        <taxon>Acrospermaceae</taxon>
        <taxon>Pseudovirgaria</taxon>
    </lineage>
</organism>
<keyword evidence="2" id="KW-0812">Transmembrane</keyword>
<protein>
    <submittedName>
        <fullName evidence="3">Cytochrome P450</fullName>
    </submittedName>
</protein>
<dbReference type="OrthoDB" id="1470350at2759"/>
<evidence type="ECO:0000256" key="2">
    <source>
        <dbReference type="SAM" id="Phobius"/>
    </source>
</evidence>
<keyword evidence="2" id="KW-1133">Transmembrane helix</keyword>
<dbReference type="AlphaFoldDB" id="A0A6A6WC12"/>
<dbReference type="SUPFAM" id="SSF48264">
    <property type="entry name" value="Cytochrome P450"/>
    <property type="match status" value="1"/>
</dbReference>
<dbReference type="PANTHER" id="PTHR24305:SF166">
    <property type="entry name" value="CYTOCHROME P450 12A4, MITOCHONDRIAL-RELATED"/>
    <property type="match status" value="1"/>
</dbReference>
<dbReference type="GeneID" id="54486504"/>
<dbReference type="RefSeq" id="XP_033601837.1">
    <property type="nucleotide sequence ID" value="XM_033745450.1"/>
</dbReference>
<dbReference type="Proteomes" id="UP000799437">
    <property type="component" value="Unassembled WGS sequence"/>
</dbReference>
<name>A0A6A6WC12_9PEZI</name>
<dbReference type="PANTHER" id="PTHR24305">
    <property type="entry name" value="CYTOCHROME P450"/>
    <property type="match status" value="1"/>
</dbReference>
<keyword evidence="2" id="KW-0472">Membrane</keyword>